<evidence type="ECO:0000256" key="3">
    <source>
        <dbReference type="ARBA" id="ARBA00011270"/>
    </source>
</evidence>
<sequence>MNISEKFKKLGKNNEKALITYVAGGDPNYGSSKKIIKALIKGGADIVEIGIPFSDPMADGPVIQAAAERALKNKFSLKDALKLVGELREEDIENPLLFMSYYNPIYSYGIEKFIKDAKKVGVNGVIIPDLPPEESDEFYIIAEEYDFNLIMFLAPTMTEERLEKVISRANGFIYFVSVAGITGARKNVNENLENLIKKVKEKTEIPIGIGFGISSKEHVKGISKFADASIVGSAIVRKIEENLDNEEKMLEEIEEFVRELKSGTK</sequence>
<keyword evidence="7 9" id="KW-0456">Lyase</keyword>
<accession>A0AAU9DES2</accession>
<dbReference type="EC" id="4.2.1.20" evidence="9"/>
<comment type="subunit">
    <text evidence="3 9">Tetramer of two alpha and two beta chains.</text>
</comment>
<dbReference type="InterPro" id="IPR018204">
    <property type="entry name" value="Trp_synthase_alpha_AS"/>
</dbReference>
<dbReference type="SUPFAM" id="SSF51366">
    <property type="entry name" value="Ribulose-phoshate binding barrel"/>
    <property type="match status" value="1"/>
</dbReference>
<feature type="active site" description="Proton acceptor" evidence="9">
    <location>
        <position position="48"/>
    </location>
</feature>
<reference evidence="12 13" key="1">
    <citation type="submission" date="2022-11" db="EMBL/GenBank/DDBJ databases">
        <title>Haliovirga abyssi gen. nov., sp. nov., a mesophilic fermentative bacterium isolated from the Iheya North hydrothermal field and the proposal of Haliovirgaceae fam. nov.</title>
        <authorList>
            <person name="Miyazaki U."/>
            <person name="Tame A."/>
            <person name="Miyazaki J."/>
            <person name="Takai K."/>
            <person name="Sawayama S."/>
            <person name="Kitajima M."/>
            <person name="Okamoto A."/>
            <person name="Nakagawa S."/>
        </authorList>
    </citation>
    <scope>NUCLEOTIDE SEQUENCE [LARGE SCALE GENOMIC DNA]</scope>
    <source>
        <strain evidence="12 13">IC12</strain>
    </source>
</reference>
<dbReference type="PANTHER" id="PTHR43406">
    <property type="entry name" value="TRYPTOPHAN SYNTHASE, ALPHA CHAIN"/>
    <property type="match status" value="1"/>
</dbReference>
<comment type="similarity">
    <text evidence="9 10">Belongs to the TrpA family.</text>
</comment>
<dbReference type="KEGG" id="haby:HLVA_12620"/>
<dbReference type="GO" id="GO:0005829">
    <property type="term" value="C:cytosol"/>
    <property type="evidence" value="ECO:0007669"/>
    <property type="project" value="TreeGrafter"/>
</dbReference>
<keyword evidence="5 9" id="KW-0822">Tryptophan biosynthesis</keyword>
<proteinExistence type="inferred from homology"/>
<dbReference type="PANTHER" id="PTHR43406:SF1">
    <property type="entry name" value="TRYPTOPHAN SYNTHASE ALPHA CHAIN, CHLOROPLASTIC"/>
    <property type="match status" value="1"/>
</dbReference>
<dbReference type="GO" id="GO:0004834">
    <property type="term" value="F:tryptophan synthase activity"/>
    <property type="evidence" value="ECO:0007669"/>
    <property type="project" value="UniProtKB-UniRule"/>
</dbReference>
<dbReference type="EMBL" id="AP027059">
    <property type="protein sequence ID" value="BDU50693.1"/>
    <property type="molecule type" value="Genomic_DNA"/>
</dbReference>
<evidence type="ECO:0000256" key="7">
    <source>
        <dbReference type="ARBA" id="ARBA00023239"/>
    </source>
</evidence>
<dbReference type="Gene3D" id="3.20.20.70">
    <property type="entry name" value="Aldolase class I"/>
    <property type="match status" value="1"/>
</dbReference>
<evidence type="ECO:0000256" key="4">
    <source>
        <dbReference type="ARBA" id="ARBA00022605"/>
    </source>
</evidence>
<keyword evidence="13" id="KW-1185">Reference proteome</keyword>
<keyword evidence="4 9" id="KW-0028">Amino-acid biosynthesis</keyword>
<gene>
    <name evidence="9" type="primary">trpA</name>
    <name evidence="12" type="ORF">HLVA_12620</name>
</gene>
<comment type="function">
    <text evidence="1 9">The alpha subunit is responsible for the aldol cleavage of indoleglycerol phosphate to indole and glyceraldehyde 3-phosphate.</text>
</comment>
<evidence type="ECO:0000256" key="1">
    <source>
        <dbReference type="ARBA" id="ARBA00003365"/>
    </source>
</evidence>
<dbReference type="InterPro" id="IPR011060">
    <property type="entry name" value="RibuloseP-bd_barrel"/>
</dbReference>
<dbReference type="NCBIfam" id="TIGR00262">
    <property type="entry name" value="trpA"/>
    <property type="match status" value="1"/>
</dbReference>
<feature type="active site" description="Proton acceptor" evidence="9">
    <location>
        <position position="59"/>
    </location>
</feature>
<dbReference type="RefSeq" id="WP_307903553.1">
    <property type="nucleotide sequence ID" value="NZ_AP027059.1"/>
</dbReference>
<feature type="coiled-coil region" evidence="11">
    <location>
        <begin position="236"/>
        <end position="263"/>
    </location>
</feature>
<keyword evidence="11" id="KW-0175">Coiled coil</keyword>
<dbReference type="InterPro" id="IPR013785">
    <property type="entry name" value="Aldolase_TIM"/>
</dbReference>
<evidence type="ECO:0000256" key="8">
    <source>
        <dbReference type="ARBA" id="ARBA00049047"/>
    </source>
</evidence>
<dbReference type="InterPro" id="IPR002028">
    <property type="entry name" value="Trp_synthase_suA"/>
</dbReference>
<comment type="pathway">
    <text evidence="2 9">Amino-acid biosynthesis; L-tryptophan biosynthesis; L-tryptophan from chorismate: step 5/5.</text>
</comment>
<evidence type="ECO:0000313" key="12">
    <source>
        <dbReference type="EMBL" id="BDU50693.1"/>
    </source>
</evidence>
<evidence type="ECO:0000256" key="10">
    <source>
        <dbReference type="RuleBase" id="RU003662"/>
    </source>
</evidence>
<dbReference type="FunFam" id="3.20.20.70:FF:000037">
    <property type="entry name" value="Tryptophan synthase alpha chain"/>
    <property type="match status" value="1"/>
</dbReference>
<dbReference type="HAMAP" id="MF_00131">
    <property type="entry name" value="Trp_synth_alpha"/>
    <property type="match status" value="1"/>
</dbReference>
<evidence type="ECO:0000256" key="2">
    <source>
        <dbReference type="ARBA" id="ARBA00004733"/>
    </source>
</evidence>
<keyword evidence="6 9" id="KW-0057">Aromatic amino acid biosynthesis</keyword>
<comment type="catalytic activity">
    <reaction evidence="8 9">
        <text>(1S,2R)-1-C-(indol-3-yl)glycerol 3-phosphate + L-serine = D-glyceraldehyde 3-phosphate + L-tryptophan + H2O</text>
        <dbReference type="Rhea" id="RHEA:10532"/>
        <dbReference type="ChEBI" id="CHEBI:15377"/>
        <dbReference type="ChEBI" id="CHEBI:33384"/>
        <dbReference type="ChEBI" id="CHEBI:57912"/>
        <dbReference type="ChEBI" id="CHEBI:58866"/>
        <dbReference type="ChEBI" id="CHEBI:59776"/>
        <dbReference type="EC" id="4.2.1.20"/>
    </reaction>
</comment>
<dbReference type="PROSITE" id="PS00167">
    <property type="entry name" value="TRP_SYNTHASE_ALPHA"/>
    <property type="match status" value="1"/>
</dbReference>
<dbReference type="Proteomes" id="UP001321582">
    <property type="component" value="Chromosome"/>
</dbReference>
<dbReference type="CDD" id="cd04724">
    <property type="entry name" value="Tryptophan_synthase_alpha"/>
    <property type="match status" value="1"/>
</dbReference>
<evidence type="ECO:0000313" key="13">
    <source>
        <dbReference type="Proteomes" id="UP001321582"/>
    </source>
</evidence>
<organism evidence="12 13">
    <name type="scientific">Haliovirga abyssi</name>
    <dbReference type="NCBI Taxonomy" id="2996794"/>
    <lineage>
        <taxon>Bacteria</taxon>
        <taxon>Fusobacteriati</taxon>
        <taxon>Fusobacteriota</taxon>
        <taxon>Fusobacteriia</taxon>
        <taxon>Fusobacteriales</taxon>
        <taxon>Haliovirgaceae</taxon>
        <taxon>Haliovirga</taxon>
    </lineage>
</organism>
<dbReference type="Pfam" id="PF00290">
    <property type="entry name" value="Trp_syntA"/>
    <property type="match status" value="1"/>
</dbReference>
<evidence type="ECO:0000256" key="11">
    <source>
        <dbReference type="SAM" id="Coils"/>
    </source>
</evidence>
<evidence type="ECO:0000256" key="6">
    <source>
        <dbReference type="ARBA" id="ARBA00023141"/>
    </source>
</evidence>
<name>A0AAU9DES2_9FUSO</name>
<evidence type="ECO:0000256" key="9">
    <source>
        <dbReference type="HAMAP-Rule" id="MF_00131"/>
    </source>
</evidence>
<protein>
    <recommendedName>
        <fullName evidence="9">Tryptophan synthase alpha chain</fullName>
        <ecNumber evidence="9">4.2.1.20</ecNumber>
    </recommendedName>
</protein>
<evidence type="ECO:0000256" key="5">
    <source>
        <dbReference type="ARBA" id="ARBA00022822"/>
    </source>
</evidence>
<dbReference type="AlphaFoldDB" id="A0AAU9DES2"/>